<dbReference type="EMBL" id="FQUS01000002">
    <property type="protein sequence ID" value="SHE57346.1"/>
    <property type="molecule type" value="Genomic_DNA"/>
</dbReference>
<evidence type="ECO:0000256" key="5">
    <source>
        <dbReference type="ARBA" id="ARBA00023134"/>
    </source>
</evidence>
<keyword evidence="4 6" id="KW-0694">RNA-binding</keyword>
<dbReference type="InterPro" id="IPR030388">
    <property type="entry name" value="G_ERA_dom"/>
</dbReference>
<keyword evidence="6" id="KW-0690">Ribosome biogenesis</keyword>
<dbReference type="InterPro" id="IPR009019">
    <property type="entry name" value="KH_sf_prok-type"/>
</dbReference>
<comment type="similarity">
    <text evidence="1 6 7 8">Belongs to the TRAFAC class TrmE-Era-EngA-EngB-Septin-like GTPase superfamily. Era GTPase family.</text>
</comment>
<evidence type="ECO:0000256" key="2">
    <source>
        <dbReference type="ARBA" id="ARBA00020484"/>
    </source>
</evidence>
<dbReference type="PROSITE" id="PS51713">
    <property type="entry name" value="G_ERA"/>
    <property type="match status" value="1"/>
</dbReference>
<gene>
    <name evidence="6" type="primary">era</name>
    <name evidence="11" type="ORF">SAMN05443144_10267</name>
</gene>
<dbReference type="Pfam" id="PF01926">
    <property type="entry name" value="MMR_HSR1"/>
    <property type="match status" value="1"/>
</dbReference>
<dbReference type="CDD" id="cd04163">
    <property type="entry name" value="Era"/>
    <property type="match status" value="1"/>
</dbReference>
<dbReference type="InterPro" id="IPR004044">
    <property type="entry name" value="KH_dom_type_2"/>
</dbReference>
<sequence length="297" mass="34023">MEHTAGHKSGYVAIIGKPNAGKSTLMNRLLGSKVSITTHKPQTTRHQILGIHSEDDLQIIFLDTPGVINPRYELQKAMMKTVDRARADADIILLIVDVTDYEVPGRIFEMLSSLKGKKIFLVINKIDKTSGQQTEVVAKNIREKFDFDDTLLVSALNGEGLQELMDTIKTNLKEGPPFYPKDMLSEQPVRFFVAEMIREQLFLRYHQEIPYSSTIEIVQYDERDDLDYISADIIVNRDSQKGILIGKGGKAIKQLGRNAREVIEEFVEKKVYLDLHVKVRDKWREDPNRVRHYGYGY</sequence>
<dbReference type="AlphaFoldDB" id="A0A1M4UKT5"/>
<accession>A0A1M4UKT5</accession>
<proteinExistence type="inferred from homology"/>
<dbReference type="InterPro" id="IPR027417">
    <property type="entry name" value="P-loop_NTPase"/>
</dbReference>
<dbReference type="PANTHER" id="PTHR42698">
    <property type="entry name" value="GTPASE ERA"/>
    <property type="match status" value="1"/>
</dbReference>
<dbReference type="Proteomes" id="UP000184041">
    <property type="component" value="Unassembled WGS sequence"/>
</dbReference>
<evidence type="ECO:0000259" key="10">
    <source>
        <dbReference type="PROSITE" id="PS51713"/>
    </source>
</evidence>
<evidence type="ECO:0000313" key="11">
    <source>
        <dbReference type="EMBL" id="SHE57346.1"/>
    </source>
</evidence>
<dbReference type="RefSeq" id="WP_073059210.1">
    <property type="nucleotide sequence ID" value="NZ_FQUS01000002.1"/>
</dbReference>
<keyword evidence="3 6" id="KW-0547">Nucleotide-binding</keyword>
<feature type="region of interest" description="G3" evidence="7">
    <location>
        <begin position="63"/>
        <end position="66"/>
    </location>
</feature>
<dbReference type="GO" id="GO:0005525">
    <property type="term" value="F:GTP binding"/>
    <property type="evidence" value="ECO:0007669"/>
    <property type="project" value="UniProtKB-UniRule"/>
</dbReference>
<organism evidence="11 12">
    <name type="scientific">Fodinibius roseus</name>
    <dbReference type="NCBI Taxonomy" id="1194090"/>
    <lineage>
        <taxon>Bacteria</taxon>
        <taxon>Pseudomonadati</taxon>
        <taxon>Balneolota</taxon>
        <taxon>Balneolia</taxon>
        <taxon>Balneolales</taxon>
        <taxon>Balneolaceae</taxon>
        <taxon>Fodinibius</taxon>
    </lineage>
</organism>
<dbReference type="HAMAP" id="MF_00367">
    <property type="entry name" value="GTPase_Era"/>
    <property type="match status" value="1"/>
</dbReference>
<dbReference type="InterPro" id="IPR015946">
    <property type="entry name" value="KH_dom-like_a/b"/>
</dbReference>
<dbReference type="GO" id="GO:0000028">
    <property type="term" value="P:ribosomal small subunit assembly"/>
    <property type="evidence" value="ECO:0007669"/>
    <property type="project" value="TreeGrafter"/>
</dbReference>
<evidence type="ECO:0000256" key="4">
    <source>
        <dbReference type="ARBA" id="ARBA00022884"/>
    </source>
</evidence>
<keyword evidence="6" id="KW-0472">Membrane</keyword>
<dbReference type="GO" id="GO:0003924">
    <property type="term" value="F:GTPase activity"/>
    <property type="evidence" value="ECO:0007669"/>
    <property type="project" value="UniProtKB-UniRule"/>
</dbReference>
<evidence type="ECO:0000256" key="6">
    <source>
        <dbReference type="HAMAP-Rule" id="MF_00367"/>
    </source>
</evidence>
<dbReference type="PROSITE" id="PS50823">
    <property type="entry name" value="KH_TYPE_2"/>
    <property type="match status" value="1"/>
</dbReference>
<keyword evidence="12" id="KW-1185">Reference proteome</keyword>
<evidence type="ECO:0000313" key="12">
    <source>
        <dbReference type="Proteomes" id="UP000184041"/>
    </source>
</evidence>
<keyword evidence="6" id="KW-1003">Cell membrane</keyword>
<dbReference type="SUPFAM" id="SSF52540">
    <property type="entry name" value="P-loop containing nucleoside triphosphate hydrolases"/>
    <property type="match status" value="1"/>
</dbReference>
<feature type="region of interest" description="G1" evidence="7">
    <location>
        <begin position="16"/>
        <end position="23"/>
    </location>
</feature>
<dbReference type="GO" id="GO:0043024">
    <property type="term" value="F:ribosomal small subunit binding"/>
    <property type="evidence" value="ECO:0007669"/>
    <property type="project" value="TreeGrafter"/>
</dbReference>
<dbReference type="SUPFAM" id="SSF54814">
    <property type="entry name" value="Prokaryotic type KH domain (KH-domain type II)"/>
    <property type="match status" value="1"/>
</dbReference>
<dbReference type="Pfam" id="PF07650">
    <property type="entry name" value="KH_2"/>
    <property type="match status" value="1"/>
</dbReference>
<dbReference type="InterPro" id="IPR005662">
    <property type="entry name" value="GTPase_Era-like"/>
</dbReference>
<dbReference type="NCBIfam" id="TIGR00231">
    <property type="entry name" value="small_GTP"/>
    <property type="match status" value="1"/>
</dbReference>
<evidence type="ECO:0000256" key="8">
    <source>
        <dbReference type="RuleBase" id="RU003761"/>
    </source>
</evidence>
<dbReference type="GO" id="GO:0005886">
    <property type="term" value="C:plasma membrane"/>
    <property type="evidence" value="ECO:0007669"/>
    <property type="project" value="UniProtKB-SubCell"/>
</dbReference>
<feature type="binding site" evidence="6">
    <location>
        <begin position="63"/>
        <end position="67"/>
    </location>
    <ligand>
        <name>GTP</name>
        <dbReference type="ChEBI" id="CHEBI:37565"/>
    </ligand>
</feature>
<dbReference type="NCBIfam" id="NF000908">
    <property type="entry name" value="PRK00089.1"/>
    <property type="match status" value="1"/>
</dbReference>
<comment type="subunit">
    <text evidence="6">Monomer.</text>
</comment>
<dbReference type="InterPro" id="IPR006073">
    <property type="entry name" value="GTP-bd"/>
</dbReference>
<dbReference type="PANTHER" id="PTHR42698:SF2">
    <property type="entry name" value="GTPASE ERA-LIKE, CHLOROPLASTIC"/>
    <property type="match status" value="1"/>
</dbReference>
<keyword evidence="6" id="KW-0963">Cytoplasm</keyword>
<feature type="domain" description="Era-type G" evidence="10">
    <location>
        <begin position="8"/>
        <end position="174"/>
    </location>
</feature>
<dbReference type="OrthoDB" id="9805918at2"/>
<reference evidence="11 12" key="1">
    <citation type="submission" date="2016-11" db="EMBL/GenBank/DDBJ databases">
        <authorList>
            <person name="Jaros S."/>
            <person name="Januszkiewicz K."/>
            <person name="Wedrychowicz H."/>
        </authorList>
    </citation>
    <scope>NUCLEOTIDE SEQUENCE [LARGE SCALE GENOMIC DNA]</scope>
    <source>
        <strain evidence="11 12">DSM 21986</strain>
    </source>
</reference>
<dbReference type="CDD" id="cd22534">
    <property type="entry name" value="KH-II_Era"/>
    <property type="match status" value="1"/>
</dbReference>
<dbReference type="STRING" id="1194090.SAMN05443144_10267"/>
<feature type="region of interest" description="G4" evidence="7">
    <location>
        <begin position="124"/>
        <end position="127"/>
    </location>
</feature>
<evidence type="ECO:0000256" key="3">
    <source>
        <dbReference type="ARBA" id="ARBA00022741"/>
    </source>
</evidence>
<feature type="binding site" evidence="6">
    <location>
        <begin position="124"/>
        <end position="127"/>
    </location>
    <ligand>
        <name>GTP</name>
        <dbReference type="ChEBI" id="CHEBI:37565"/>
    </ligand>
</feature>
<comment type="function">
    <text evidence="6">An essential GTPase that binds both GDP and GTP, with rapid nucleotide exchange. Plays a role in 16S rRNA processing and 30S ribosomal subunit biogenesis and possibly also in cell cycle regulation and energy metabolism.</text>
</comment>
<dbReference type="PRINTS" id="PR00326">
    <property type="entry name" value="GTP1OBG"/>
</dbReference>
<dbReference type="Gene3D" id="3.40.50.300">
    <property type="entry name" value="P-loop containing nucleotide triphosphate hydrolases"/>
    <property type="match status" value="1"/>
</dbReference>
<feature type="region of interest" description="G2" evidence="7">
    <location>
        <begin position="42"/>
        <end position="46"/>
    </location>
</feature>
<evidence type="ECO:0000256" key="1">
    <source>
        <dbReference type="ARBA" id="ARBA00007921"/>
    </source>
</evidence>
<evidence type="ECO:0000256" key="7">
    <source>
        <dbReference type="PROSITE-ProRule" id="PRU01050"/>
    </source>
</evidence>
<protein>
    <recommendedName>
        <fullName evidence="2 6">GTPase Era</fullName>
    </recommendedName>
</protein>
<dbReference type="Gene3D" id="3.30.300.20">
    <property type="match status" value="1"/>
</dbReference>
<dbReference type="NCBIfam" id="TIGR00436">
    <property type="entry name" value="era"/>
    <property type="match status" value="1"/>
</dbReference>
<name>A0A1M4UKT5_9BACT</name>
<evidence type="ECO:0000259" key="9">
    <source>
        <dbReference type="PROSITE" id="PS50823"/>
    </source>
</evidence>
<dbReference type="InterPro" id="IPR005225">
    <property type="entry name" value="Small_GTP-bd"/>
</dbReference>
<keyword evidence="6" id="KW-0699">rRNA-binding</keyword>
<dbReference type="GO" id="GO:0005737">
    <property type="term" value="C:cytoplasm"/>
    <property type="evidence" value="ECO:0007669"/>
    <property type="project" value="UniProtKB-SubCell"/>
</dbReference>
<comment type="subcellular location">
    <subcellularLocation>
        <location evidence="6">Cytoplasm</location>
    </subcellularLocation>
    <subcellularLocation>
        <location evidence="6">Cell membrane</location>
        <topology evidence="6">Peripheral membrane protein</topology>
    </subcellularLocation>
</comment>
<keyword evidence="5 6" id="KW-0342">GTP-binding</keyword>
<feature type="region of interest" description="G5" evidence="7">
    <location>
        <begin position="153"/>
        <end position="155"/>
    </location>
</feature>
<feature type="binding site" evidence="6">
    <location>
        <begin position="16"/>
        <end position="23"/>
    </location>
    <ligand>
        <name>GTP</name>
        <dbReference type="ChEBI" id="CHEBI:37565"/>
    </ligand>
</feature>
<feature type="domain" description="KH type-2" evidence="9">
    <location>
        <begin position="197"/>
        <end position="281"/>
    </location>
</feature>
<dbReference type="GO" id="GO:0070181">
    <property type="term" value="F:small ribosomal subunit rRNA binding"/>
    <property type="evidence" value="ECO:0007669"/>
    <property type="project" value="UniProtKB-UniRule"/>
</dbReference>